<comment type="similarity">
    <text evidence="1 6">Belongs to the sigma-70 factor family. ECF subfamily.</text>
</comment>
<reference evidence="9" key="1">
    <citation type="journal article" date="2021" name="Front. Microbiol.">
        <title>Comprehensive Comparative Genomics and Phenotyping of Methylobacterium Species.</title>
        <authorList>
            <person name="Alessa O."/>
            <person name="Ogura Y."/>
            <person name="Fujitani Y."/>
            <person name="Takami H."/>
            <person name="Hayashi T."/>
            <person name="Sahin N."/>
            <person name="Tani A."/>
        </authorList>
    </citation>
    <scope>NUCLEOTIDE SEQUENCE</scope>
    <source>
        <strain evidence="9">DSM 19015</strain>
    </source>
</reference>
<proteinExistence type="inferred from homology"/>
<dbReference type="InterPro" id="IPR013324">
    <property type="entry name" value="RNA_pol_sigma_r3/r4-like"/>
</dbReference>
<dbReference type="InterPro" id="IPR014284">
    <property type="entry name" value="RNA_pol_sigma-70_dom"/>
</dbReference>
<evidence type="ECO:0000256" key="6">
    <source>
        <dbReference type="RuleBase" id="RU000716"/>
    </source>
</evidence>
<gene>
    <name evidence="9" type="primary">ecfG_2</name>
    <name evidence="9" type="ORF">OCOJLMKI_3059</name>
</gene>
<dbReference type="PANTHER" id="PTHR43133:SF25">
    <property type="entry name" value="RNA POLYMERASE SIGMA FACTOR RFAY-RELATED"/>
    <property type="match status" value="1"/>
</dbReference>
<evidence type="ECO:0000256" key="4">
    <source>
        <dbReference type="ARBA" id="ARBA00023125"/>
    </source>
</evidence>
<evidence type="ECO:0000256" key="3">
    <source>
        <dbReference type="ARBA" id="ARBA00023082"/>
    </source>
</evidence>
<dbReference type="CDD" id="cd06171">
    <property type="entry name" value="Sigma70_r4"/>
    <property type="match status" value="1"/>
</dbReference>
<dbReference type="InterPro" id="IPR000838">
    <property type="entry name" value="RNA_pol_sigma70_ECF_CS"/>
</dbReference>
<dbReference type="InterPro" id="IPR013249">
    <property type="entry name" value="RNA_pol_sigma70_r4_t2"/>
</dbReference>
<dbReference type="PANTHER" id="PTHR43133">
    <property type="entry name" value="RNA POLYMERASE ECF-TYPE SIGMA FACTO"/>
    <property type="match status" value="1"/>
</dbReference>
<comment type="caution">
    <text evidence="9">The sequence shown here is derived from an EMBL/GenBank/DDBJ whole genome shotgun (WGS) entry which is preliminary data.</text>
</comment>
<dbReference type="InterPro" id="IPR007627">
    <property type="entry name" value="RNA_pol_sigma70_r2"/>
</dbReference>
<evidence type="ECO:0000259" key="8">
    <source>
        <dbReference type="Pfam" id="PF08281"/>
    </source>
</evidence>
<dbReference type="NCBIfam" id="TIGR02937">
    <property type="entry name" value="sigma70-ECF"/>
    <property type="match status" value="1"/>
</dbReference>
<organism evidence="9 10">
    <name type="scientific">Methylobacterium iners</name>
    <dbReference type="NCBI Taxonomy" id="418707"/>
    <lineage>
        <taxon>Bacteria</taxon>
        <taxon>Pseudomonadati</taxon>
        <taxon>Pseudomonadota</taxon>
        <taxon>Alphaproteobacteria</taxon>
        <taxon>Hyphomicrobiales</taxon>
        <taxon>Methylobacteriaceae</taxon>
        <taxon>Methylobacterium</taxon>
    </lineage>
</organism>
<keyword evidence="3 6" id="KW-0731">Sigma factor</keyword>
<keyword evidence="5 6" id="KW-0804">Transcription</keyword>
<keyword evidence="10" id="KW-1185">Reference proteome</keyword>
<dbReference type="SUPFAM" id="SSF88659">
    <property type="entry name" value="Sigma3 and sigma4 domains of RNA polymerase sigma factors"/>
    <property type="match status" value="1"/>
</dbReference>
<dbReference type="Pfam" id="PF08281">
    <property type="entry name" value="Sigma70_r4_2"/>
    <property type="match status" value="1"/>
</dbReference>
<dbReference type="InterPro" id="IPR013325">
    <property type="entry name" value="RNA_pol_sigma_r2"/>
</dbReference>
<name>A0ABQ4RYC4_9HYPH</name>
<feature type="domain" description="RNA polymerase sigma factor 70 region 4 type 2" evidence="8">
    <location>
        <begin position="122"/>
        <end position="172"/>
    </location>
</feature>
<keyword evidence="4 6" id="KW-0238">DNA-binding</keyword>
<evidence type="ECO:0000313" key="10">
    <source>
        <dbReference type="Proteomes" id="UP001055125"/>
    </source>
</evidence>
<dbReference type="Proteomes" id="UP001055125">
    <property type="component" value="Unassembled WGS sequence"/>
</dbReference>
<dbReference type="EMBL" id="BPQP01000048">
    <property type="protein sequence ID" value="GJD95843.1"/>
    <property type="molecule type" value="Genomic_DNA"/>
</dbReference>
<dbReference type="Pfam" id="PF04542">
    <property type="entry name" value="Sigma70_r2"/>
    <property type="match status" value="1"/>
</dbReference>
<feature type="domain" description="RNA polymerase sigma-70 region 2" evidence="7">
    <location>
        <begin position="30"/>
        <end position="93"/>
    </location>
</feature>
<keyword evidence="2 6" id="KW-0805">Transcription regulation</keyword>
<dbReference type="InterPro" id="IPR039425">
    <property type="entry name" value="RNA_pol_sigma-70-like"/>
</dbReference>
<dbReference type="PROSITE" id="PS01063">
    <property type="entry name" value="SIGMA70_ECF"/>
    <property type="match status" value="1"/>
</dbReference>
<evidence type="ECO:0000256" key="1">
    <source>
        <dbReference type="ARBA" id="ARBA00010641"/>
    </source>
</evidence>
<dbReference type="Gene3D" id="1.10.10.10">
    <property type="entry name" value="Winged helix-like DNA-binding domain superfamily/Winged helix DNA-binding domain"/>
    <property type="match status" value="1"/>
</dbReference>
<evidence type="ECO:0000259" key="7">
    <source>
        <dbReference type="Pfam" id="PF04542"/>
    </source>
</evidence>
<dbReference type="Gene3D" id="1.10.1740.10">
    <property type="match status" value="1"/>
</dbReference>
<sequence length="197" mass="21692">MFAGLLQQLDAVLIAHGEALTSEMRSGLVKHLPSLRAYALSLTRDAPAADDLVQTTLLKAWQSRNKYTLGTTLIAWLFTIMRNSFYSEYRRKGVEVEDADGVYQSKLSIAPAQGHGLDVADMWRALDKLPSEQRDALVLVAVENLSYDEAAAVMECKVGTIKSRVSRARLKLSEVLSYTPGDFVQDETTKAVLTAAI</sequence>
<protein>
    <recommendedName>
        <fullName evidence="6">RNA polymerase sigma factor</fullName>
    </recommendedName>
</protein>
<reference evidence="9" key="2">
    <citation type="submission" date="2021-08" db="EMBL/GenBank/DDBJ databases">
        <authorList>
            <person name="Tani A."/>
            <person name="Ola A."/>
            <person name="Ogura Y."/>
            <person name="Katsura K."/>
            <person name="Hayashi T."/>
        </authorList>
    </citation>
    <scope>NUCLEOTIDE SEQUENCE</scope>
    <source>
        <strain evidence="9">DSM 19015</strain>
    </source>
</reference>
<accession>A0ABQ4RYC4</accession>
<dbReference type="InterPro" id="IPR036388">
    <property type="entry name" value="WH-like_DNA-bd_sf"/>
</dbReference>
<evidence type="ECO:0000256" key="2">
    <source>
        <dbReference type="ARBA" id="ARBA00023015"/>
    </source>
</evidence>
<evidence type="ECO:0000256" key="5">
    <source>
        <dbReference type="ARBA" id="ARBA00023163"/>
    </source>
</evidence>
<evidence type="ECO:0000313" key="9">
    <source>
        <dbReference type="EMBL" id="GJD95843.1"/>
    </source>
</evidence>
<dbReference type="SUPFAM" id="SSF88946">
    <property type="entry name" value="Sigma2 domain of RNA polymerase sigma factors"/>
    <property type="match status" value="1"/>
</dbReference>